<evidence type="ECO:0000313" key="3">
    <source>
        <dbReference type="Proteomes" id="UP000013827"/>
    </source>
</evidence>
<keyword evidence="3" id="KW-1185">Reference proteome</keyword>
<feature type="region of interest" description="Disordered" evidence="1">
    <location>
        <begin position="1"/>
        <end position="120"/>
    </location>
</feature>
<dbReference type="EnsemblProtists" id="EOD23938">
    <property type="protein sequence ID" value="EOD23938"/>
    <property type="gene ID" value="EMIHUDRAFT_206936"/>
</dbReference>
<dbReference type="HOGENOM" id="CLU_2054099_0_0_1"/>
<dbReference type="RefSeq" id="XP_005776367.1">
    <property type="nucleotide sequence ID" value="XM_005776310.1"/>
</dbReference>
<dbReference type="KEGG" id="ehx:EMIHUDRAFT_206936"/>
<dbReference type="PaxDb" id="2903-EOD23938"/>
<name>A0A0D3JKA3_EMIH1</name>
<proteinExistence type="predicted"/>
<dbReference type="Proteomes" id="UP000013827">
    <property type="component" value="Unassembled WGS sequence"/>
</dbReference>
<reference evidence="3" key="1">
    <citation type="journal article" date="2013" name="Nature">
        <title>Pan genome of the phytoplankton Emiliania underpins its global distribution.</title>
        <authorList>
            <person name="Read B.A."/>
            <person name="Kegel J."/>
            <person name="Klute M.J."/>
            <person name="Kuo A."/>
            <person name="Lefebvre S.C."/>
            <person name="Maumus F."/>
            <person name="Mayer C."/>
            <person name="Miller J."/>
            <person name="Monier A."/>
            <person name="Salamov A."/>
            <person name="Young J."/>
            <person name="Aguilar M."/>
            <person name="Claverie J.M."/>
            <person name="Frickenhaus S."/>
            <person name="Gonzalez K."/>
            <person name="Herman E.K."/>
            <person name="Lin Y.C."/>
            <person name="Napier J."/>
            <person name="Ogata H."/>
            <person name="Sarno A.F."/>
            <person name="Shmutz J."/>
            <person name="Schroeder D."/>
            <person name="de Vargas C."/>
            <person name="Verret F."/>
            <person name="von Dassow P."/>
            <person name="Valentin K."/>
            <person name="Van de Peer Y."/>
            <person name="Wheeler G."/>
            <person name="Dacks J.B."/>
            <person name="Delwiche C.F."/>
            <person name="Dyhrman S.T."/>
            <person name="Glockner G."/>
            <person name="John U."/>
            <person name="Richards T."/>
            <person name="Worden A.Z."/>
            <person name="Zhang X."/>
            <person name="Grigoriev I.V."/>
            <person name="Allen A.E."/>
            <person name="Bidle K."/>
            <person name="Borodovsky M."/>
            <person name="Bowler C."/>
            <person name="Brownlee C."/>
            <person name="Cock J.M."/>
            <person name="Elias M."/>
            <person name="Gladyshev V.N."/>
            <person name="Groth M."/>
            <person name="Guda C."/>
            <person name="Hadaegh A."/>
            <person name="Iglesias-Rodriguez M.D."/>
            <person name="Jenkins J."/>
            <person name="Jones B.M."/>
            <person name="Lawson T."/>
            <person name="Leese F."/>
            <person name="Lindquist E."/>
            <person name="Lobanov A."/>
            <person name="Lomsadze A."/>
            <person name="Malik S.B."/>
            <person name="Marsh M.E."/>
            <person name="Mackinder L."/>
            <person name="Mock T."/>
            <person name="Mueller-Roeber B."/>
            <person name="Pagarete A."/>
            <person name="Parker M."/>
            <person name="Probert I."/>
            <person name="Quesneville H."/>
            <person name="Raines C."/>
            <person name="Rensing S.A."/>
            <person name="Riano-Pachon D.M."/>
            <person name="Richier S."/>
            <person name="Rokitta S."/>
            <person name="Shiraiwa Y."/>
            <person name="Soanes D.M."/>
            <person name="van der Giezen M."/>
            <person name="Wahlund T.M."/>
            <person name="Williams B."/>
            <person name="Wilson W."/>
            <person name="Wolfe G."/>
            <person name="Wurch L.L."/>
        </authorList>
    </citation>
    <scope>NUCLEOTIDE SEQUENCE</scope>
</reference>
<reference evidence="2" key="2">
    <citation type="submission" date="2024-10" db="UniProtKB">
        <authorList>
            <consortium name="EnsemblProtists"/>
        </authorList>
    </citation>
    <scope>IDENTIFICATION</scope>
</reference>
<dbReference type="AlphaFoldDB" id="A0A0D3JKA3"/>
<dbReference type="GeneID" id="17269484"/>
<evidence type="ECO:0000256" key="1">
    <source>
        <dbReference type="SAM" id="MobiDB-lite"/>
    </source>
</evidence>
<protein>
    <submittedName>
        <fullName evidence="2">Uncharacterized protein</fullName>
    </submittedName>
</protein>
<feature type="compositionally biased region" description="Acidic residues" evidence="1">
    <location>
        <begin position="7"/>
        <end position="18"/>
    </location>
</feature>
<sequence>MTKQATDDGEQGTGDDPDSAIAPAGDGAESDPADEHVDATTGESTSEGDVDMDERPISQRLVRRCRDESKPPPSYSGHDGEPTRNRHSKKKITPKAECTRRHCQGTAARGAGHTRKRKFW</sequence>
<accession>A0A0D3JKA3</accession>
<organism evidence="2 3">
    <name type="scientific">Emiliania huxleyi (strain CCMP1516)</name>
    <dbReference type="NCBI Taxonomy" id="280463"/>
    <lineage>
        <taxon>Eukaryota</taxon>
        <taxon>Haptista</taxon>
        <taxon>Haptophyta</taxon>
        <taxon>Prymnesiophyceae</taxon>
        <taxon>Isochrysidales</taxon>
        <taxon>Noelaerhabdaceae</taxon>
        <taxon>Emiliania</taxon>
    </lineage>
</organism>
<evidence type="ECO:0000313" key="2">
    <source>
        <dbReference type="EnsemblProtists" id="EOD23938"/>
    </source>
</evidence>